<sequence length="128" mass="14126">MSYKIMPHHLQHGPIKPAAPKVKPGNVTSSTFESVLQKTMESATGIKVSKHAEKRLQERGIHISSETWERIQEKVVEASRKGVNDSLVITHNAALVISAKNKTVITAMDREEAQAQLFTNINGAILMD</sequence>
<accession>A0ABS6JQH5</accession>
<dbReference type="RefSeq" id="WP_217069196.1">
    <property type="nucleotide sequence ID" value="NZ_JAHQCS010000178.1"/>
</dbReference>
<name>A0ABS6JQH5_9BACI</name>
<dbReference type="EMBL" id="JAHQCS010000178">
    <property type="protein sequence ID" value="MBU9714548.1"/>
    <property type="molecule type" value="Genomic_DNA"/>
</dbReference>
<comment type="caution">
    <text evidence="1">The sequence shown here is derived from an EMBL/GenBank/DDBJ whole genome shotgun (WGS) entry which is preliminary data.</text>
</comment>
<keyword evidence="1" id="KW-0966">Cell projection</keyword>
<dbReference type="Pfam" id="PF12611">
    <property type="entry name" value="Flagellar_put"/>
    <property type="match status" value="1"/>
</dbReference>
<gene>
    <name evidence="1" type="ORF">KS419_22655</name>
</gene>
<protein>
    <submittedName>
        <fullName evidence="1">Flagellar protein</fullName>
    </submittedName>
</protein>
<organism evidence="1 2">
    <name type="scientific">Evansella tamaricis</name>
    <dbReference type="NCBI Taxonomy" id="2069301"/>
    <lineage>
        <taxon>Bacteria</taxon>
        <taxon>Bacillati</taxon>
        <taxon>Bacillota</taxon>
        <taxon>Bacilli</taxon>
        <taxon>Bacillales</taxon>
        <taxon>Bacillaceae</taxon>
        <taxon>Evansella</taxon>
    </lineage>
</organism>
<proteinExistence type="predicted"/>
<evidence type="ECO:0000313" key="1">
    <source>
        <dbReference type="EMBL" id="MBU9714548.1"/>
    </source>
</evidence>
<dbReference type="Proteomes" id="UP000784880">
    <property type="component" value="Unassembled WGS sequence"/>
</dbReference>
<dbReference type="NCBIfam" id="TIGR02530">
    <property type="entry name" value="flg_new"/>
    <property type="match status" value="1"/>
</dbReference>
<reference evidence="1 2" key="1">
    <citation type="submission" date="2021-06" db="EMBL/GenBank/DDBJ databases">
        <title>Bacillus sp. RD4P76, an endophyte from a halophyte.</title>
        <authorList>
            <person name="Sun J.-Q."/>
        </authorList>
    </citation>
    <scope>NUCLEOTIDE SEQUENCE [LARGE SCALE GENOMIC DNA]</scope>
    <source>
        <strain evidence="1 2">CGMCC 1.15917</strain>
    </source>
</reference>
<keyword evidence="2" id="KW-1185">Reference proteome</keyword>
<evidence type="ECO:0000313" key="2">
    <source>
        <dbReference type="Proteomes" id="UP000784880"/>
    </source>
</evidence>
<keyword evidence="1" id="KW-0282">Flagellum</keyword>
<dbReference type="InterPro" id="IPR013367">
    <property type="entry name" value="Flagellar_put"/>
</dbReference>
<keyword evidence="1" id="KW-0969">Cilium</keyword>